<evidence type="ECO:0000313" key="2">
    <source>
        <dbReference type="EMBL" id="KPV49759.1"/>
    </source>
</evidence>
<dbReference type="AlphaFoldDB" id="A0A0P9H7D8"/>
<feature type="transmembrane region" description="Helical" evidence="1">
    <location>
        <begin position="35"/>
        <end position="61"/>
    </location>
</feature>
<keyword evidence="1" id="KW-0812">Transmembrane</keyword>
<proteinExistence type="predicted"/>
<keyword evidence="3" id="KW-1185">Reference proteome</keyword>
<dbReference type="EMBL" id="LJCR01001768">
    <property type="protein sequence ID" value="KPV49759.1"/>
    <property type="molecule type" value="Genomic_DNA"/>
</dbReference>
<comment type="caution">
    <text evidence="2">The sequence shown here is derived from an EMBL/GenBank/DDBJ whole genome shotgun (WGS) entry which is preliminary data.</text>
</comment>
<evidence type="ECO:0000256" key="1">
    <source>
        <dbReference type="SAM" id="Phobius"/>
    </source>
</evidence>
<name>A0A0P9H7D8_9CHLR</name>
<gene>
    <name evidence="2" type="ORF">SE17_30800</name>
</gene>
<evidence type="ECO:0000313" key="3">
    <source>
        <dbReference type="Proteomes" id="UP000050509"/>
    </source>
</evidence>
<protein>
    <recommendedName>
        <fullName evidence="4">DUF4190 domain-containing protein</fullName>
    </recommendedName>
</protein>
<accession>A0A0P9H7D8</accession>
<keyword evidence="1" id="KW-0472">Membrane</keyword>
<reference evidence="2 3" key="1">
    <citation type="submission" date="2015-09" db="EMBL/GenBank/DDBJ databases">
        <title>Draft genome sequence of Kouleothrix aurantiaca JCM 19913.</title>
        <authorList>
            <person name="Hemp J."/>
        </authorList>
    </citation>
    <scope>NUCLEOTIDE SEQUENCE [LARGE SCALE GENOMIC DNA]</scope>
    <source>
        <strain evidence="2 3">COM-B</strain>
    </source>
</reference>
<dbReference type="Proteomes" id="UP000050509">
    <property type="component" value="Unassembled WGS sequence"/>
</dbReference>
<sequence length="75" mass="8105">MPARNCRSPLVPLIVGIVTLTKAKNAVDPSRARLYGWLAVGLGALFLLVLVGAIAVYGTLIARMINDPSFRDQLR</sequence>
<organism evidence="2 3">
    <name type="scientific">Kouleothrix aurantiaca</name>
    <dbReference type="NCBI Taxonomy" id="186479"/>
    <lineage>
        <taxon>Bacteria</taxon>
        <taxon>Bacillati</taxon>
        <taxon>Chloroflexota</taxon>
        <taxon>Chloroflexia</taxon>
        <taxon>Chloroflexales</taxon>
        <taxon>Roseiflexineae</taxon>
        <taxon>Roseiflexaceae</taxon>
        <taxon>Kouleothrix</taxon>
    </lineage>
</organism>
<keyword evidence="1" id="KW-1133">Transmembrane helix</keyword>
<evidence type="ECO:0008006" key="4">
    <source>
        <dbReference type="Google" id="ProtNLM"/>
    </source>
</evidence>